<proteinExistence type="predicted"/>
<evidence type="ECO:0000313" key="2">
    <source>
        <dbReference type="Proteomes" id="UP000751614"/>
    </source>
</evidence>
<dbReference type="Gene3D" id="3.20.20.370">
    <property type="entry name" value="Glycoside hydrolase/deacetylase"/>
    <property type="match status" value="1"/>
</dbReference>
<gene>
    <name evidence="1" type="primary">pxpA</name>
    <name evidence="1" type="ORF">FGG15_03885</name>
</gene>
<dbReference type="NCBIfam" id="NF003816">
    <property type="entry name" value="PRK05406.1-5"/>
    <property type="match status" value="1"/>
</dbReference>
<dbReference type="SUPFAM" id="SSF88713">
    <property type="entry name" value="Glycoside hydrolase/deacetylase"/>
    <property type="match status" value="1"/>
</dbReference>
<dbReference type="PANTHER" id="PTHR30292:SF0">
    <property type="entry name" value="5-OXOPROLINASE SUBUNIT A"/>
    <property type="match status" value="1"/>
</dbReference>
<name>A0ABY2WP63_9FLAO</name>
<dbReference type="Pfam" id="PF03746">
    <property type="entry name" value="LamB_YcsF"/>
    <property type="match status" value="1"/>
</dbReference>
<dbReference type="InterPro" id="IPR005501">
    <property type="entry name" value="LamB/YcsF/PxpA-like"/>
</dbReference>
<organism evidence="1 2">
    <name type="scientific">Flagellimonas algicola</name>
    <dbReference type="NCBI Taxonomy" id="2583815"/>
    <lineage>
        <taxon>Bacteria</taxon>
        <taxon>Pseudomonadati</taxon>
        <taxon>Bacteroidota</taxon>
        <taxon>Flavobacteriia</taxon>
        <taxon>Flavobacteriales</taxon>
        <taxon>Flavobacteriaceae</taxon>
        <taxon>Flagellimonas</taxon>
    </lineage>
</organism>
<keyword evidence="1" id="KW-0378">Hydrolase</keyword>
<dbReference type="EMBL" id="VCNI01000001">
    <property type="protein sequence ID" value="TMU56693.1"/>
    <property type="molecule type" value="Genomic_DNA"/>
</dbReference>
<keyword evidence="2" id="KW-1185">Reference proteome</keyword>
<accession>A0ABY2WP63</accession>
<dbReference type="GO" id="GO:0017168">
    <property type="term" value="F:5-oxoprolinase (ATP-hydrolyzing) activity"/>
    <property type="evidence" value="ECO:0007669"/>
    <property type="project" value="UniProtKB-EC"/>
</dbReference>
<dbReference type="NCBIfam" id="NF003814">
    <property type="entry name" value="PRK05406.1-3"/>
    <property type="match status" value="1"/>
</dbReference>
<dbReference type="RefSeq" id="WP_138833405.1">
    <property type="nucleotide sequence ID" value="NZ_VCNI01000001.1"/>
</dbReference>
<dbReference type="PANTHER" id="PTHR30292">
    <property type="entry name" value="UNCHARACTERIZED PROTEIN YBGL-RELATED"/>
    <property type="match status" value="1"/>
</dbReference>
<protein>
    <submittedName>
        <fullName evidence="1">5-oxoprolinase subunit PxpA</fullName>
        <ecNumber evidence="1">3.5.2.9</ecNumber>
    </submittedName>
</protein>
<sequence>MKNWAIDINCDVGEGVGNEAMIFPLISSCNVACGGHAGDISTMTQVVKLAKRHGIKVGAHPSYPDKANFGRVAMTISDEELYKSILNQLQDFEKILRQESVKLKHIKAHGALYNESAKNERVARLFLDVIKAYGVKVPLYAPFGSVMASIAQKSGYEVHYEAFGDRSYNLDLSLVSRTLPNAVIQDPTKVLEQVLPIIKKSKIVTISGETADIEAQTICIHGDTPSAFQILTYLSQQLPQHGVEIQK</sequence>
<comment type="caution">
    <text evidence="1">The sequence shown here is derived from an EMBL/GenBank/DDBJ whole genome shotgun (WGS) entry which is preliminary data.</text>
</comment>
<dbReference type="Proteomes" id="UP000751614">
    <property type="component" value="Unassembled WGS sequence"/>
</dbReference>
<dbReference type="CDD" id="cd10801">
    <property type="entry name" value="LamB_YcsF_like_1"/>
    <property type="match status" value="1"/>
</dbReference>
<evidence type="ECO:0000313" key="1">
    <source>
        <dbReference type="EMBL" id="TMU56693.1"/>
    </source>
</evidence>
<reference evidence="1 2" key="1">
    <citation type="submission" date="2019-05" db="EMBL/GenBank/DDBJ databases">
        <title>Flagellimonas sp. AsT0115, sp. nov., isolated from a marine red algae, Asparagopsis taxiformis.</title>
        <authorList>
            <person name="Kim J."/>
            <person name="Jeong S.E."/>
            <person name="Jeon C.O."/>
        </authorList>
    </citation>
    <scope>NUCLEOTIDE SEQUENCE [LARGE SCALE GENOMIC DNA]</scope>
    <source>
        <strain evidence="1 2">AsT0115</strain>
    </source>
</reference>
<dbReference type="InterPro" id="IPR011330">
    <property type="entry name" value="Glyco_hydro/deAcase_b/a-brl"/>
</dbReference>
<dbReference type="EC" id="3.5.2.9" evidence="1"/>